<keyword evidence="4" id="KW-1185">Reference proteome</keyword>
<dbReference type="AlphaFoldDB" id="A0A972NJD5"/>
<proteinExistence type="predicted"/>
<comment type="caution">
    <text evidence="3">The sequence shown here is derived from an EMBL/GenBank/DDBJ whole genome shotgun (WGS) entry which is preliminary data.</text>
</comment>
<reference evidence="3 4" key="1">
    <citation type="submission" date="2019-11" db="EMBL/GenBank/DDBJ databases">
        <title>Metabolism of dissolved organic matter in forest soils.</title>
        <authorList>
            <person name="Cyle K.T."/>
            <person name="Wilhelm R.C."/>
            <person name="Martinez C.E."/>
        </authorList>
    </citation>
    <scope>NUCLEOTIDE SEQUENCE [LARGE SCALE GENOMIC DNA]</scope>
    <source>
        <strain evidence="3 4">5N</strain>
    </source>
</reference>
<dbReference type="EMBL" id="WOEZ01000032">
    <property type="protein sequence ID" value="NPT54061.1"/>
    <property type="molecule type" value="Genomic_DNA"/>
</dbReference>
<evidence type="ECO:0000256" key="1">
    <source>
        <dbReference type="ARBA" id="ARBA00022676"/>
    </source>
</evidence>
<dbReference type="InterPro" id="IPR002201">
    <property type="entry name" value="Glyco_trans_9"/>
</dbReference>
<dbReference type="Proteomes" id="UP000655523">
    <property type="component" value="Unassembled WGS sequence"/>
</dbReference>
<dbReference type="GO" id="GO:0009244">
    <property type="term" value="P:lipopolysaccharide core region biosynthetic process"/>
    <property type="evidence" value="ECO:0007669"/>
    <property type="project" value="TreeGrafter"/>
</dbReference>
<dbReference type="Gene3D" id="3.40.50.2000">
    <property type="entry name" value="Glycogen Phosphorylase B"/>
    <property type="match status" value="2"/>
</dbReference>
<dbReference type="RefSeq" id="WP_172161213.1">
    <property type="nucleotide sequence ID" value="NZ_WOEZ01000032.1"/>
</dbReference>
<dbReference type="PANTHER" id="PTHR30160:SF1">
    <property type="entry name" value="LIPOPOLYSACCHARIDE 1,2-N-ACETYLGLUCOSAMINETRANSFERASE-RELATED"/>
    <property type="match status" value="1"/>
</dbReference>
<sequence length="417" mass="45132">MAALFPDATPPRSILVICTGRIGDVLLSTPVVRSLKARWPDAQIDMLVFEGAGEVLENNPDIRCVICITPHAKLTERVADVRKIWGKYDLGCSLRTSSLASFLCWMAGRKRIGIVAPARRSWLKKLMLNRFVIEHGHSVHTVQSGVSLMALLGITPRFEVVPPAVLNQPAQLEQLDPLLASTNGKPYAVVHMYPRYTYKMWHAEGWIAVLAFLHARGYAVVLTGGPAAAEVTYARDICERTGIKAINLVGKLSLAATAEVIRRARLFVGPDTSASHIAAATGTPTIALFGPSNPVRWGPWPKGWTGSSPWLTSGSGQRGNVYLLQGTGACVPCKLEGCEAHVDSWSDCLLTLDANRVIDVATELLGIAPDIAPNIAPDRRRRIPIVAQPFAGARLEMADVGNRPVQANPDPSLEITL</sequence>
<keyword evidence="2" id="KW-0808">Transferase</keyword>
<dbReference type="CDD" id="cd03789">
    <property type="entry name" value="GT9_LPS_heptosyltransferase"/>
    <property type="match status" value="1"/>
</dbReference>
<organism evidence="3 4">
    <name type="scientific">Paraburkholderia elongata</name>
    <dbReference type="NCBI Taxonomy" id="2675747"/>
    <lineage>
        <taxon>Bacteria</taxon>
        <taxon>Pseudomonadati</taxon>
        <taxon>Pseudomonadota</taxon>
        <taxon>Betaproteobacteria</taxon>
        <taxon>Burkholderiales</taxon>
        <taxon>Burkholderiaceae</taxon>
        <taxon>Paraburkholderia</taxon>
    </lineage>
</organism>
<dbReference type="PANTHER" id="PTHR30160">
    <property type="entry name" value="TETRAACYLDISACCHARIDE 4'-KINASE-RELATED"/>
    <property type="match status" value="1"/>
</dbReference>
<evidence type="ECO:0000256" key="2">
    <source>
        <dbReference type="ARBA" id="ARBA00022679"/>
    </source>
</evidence>
<protein>
    <submittedName>
        <fullName evidence="3">LPS core biosynthesis protein</fullName>
    </submittedName>
</protein>
<accession>A0A972NJD5</accession>
<name>A0A972NJD5_9BURK</name>
<dbReference type="SUPFAM" id="SSF53756">
    <property type="entry name" value="UDP-Glycosyltransferase/glycogen phosphorylase"/>
    <property type="match status" value="1"/>
</dbReference>
<gene>
    <name evidence="3" type="ORF">GNZ13_05420</name>
</gene>
<dbReference type="GO" id="GO:0005829">
    <property type="term" value="C:cytosol"/>
    <property type="evidence" value="ECO:0007669"/>
    <property type="project" value="TreeGrafter"/>
</dbReference>
<evidence type="ECO:0000313" key="3">
    <source>
        <dbReference type="EMBL" id="NPT54061.1"/>
    </source>
</evidence>
<evidence type="ECO:0000313" key="4">
    <source>
        <dbReference type="Proteomes" id="UP000655523"/>
    </source>
</evidence>
<keyword evidence="1" id="KW-0328">Glycosyltransferase</keyword>
<dbReference type="InterPro" id="IPR051199">
    <property type="entry name" value="LPS_LOS_Heptosyltrfase"/>
</dbReference>
<dbReference type="GO" id="GO:0008713">
    <property type="term" value="F:ADP-heptose-lipopolysaccharide heptosyltransferase activity"/>
    <property type="evidence" value="ECO:0007669"/>
    <property type="project" value="TreeGrafter"/>
</dbReference>
<dbReference type="Pfam" id="PF01075">
    <property type="entry name" value="Glyco_transf_9"/>
    <property type="match status" value="1"/>
</dbReference>